<dbReference type="GO" id="GO:0005524">
    <property type="term" value="F:ATP binding"/>
    <property type="evidence" value="ECO:0007669"/>
    <property type="project" value="UniProtKB-KW"/>
</dbReference>
<evidence type="ECO:0000256" key="4">
    <source>
        <dbReference type="ARBA" id="ARBA00022598"/>
    </source>
</evidence>
<dbReference type="SUPFAM" id="SSF53244">
    <property type="entry name" value="MurD-like peptide ligases, peptide-binding domain"/>
    <property type="match status" value="1"/>
</dbReference>
<dbReference type="EMBL" id="CAEZXU010000019">
    <property type="protein sequence ID" value="CAB4694914.1"/>
    <property type="molecule type" value="Genomic_DNA"/>
</dbReference>
<dbReference type="GO" id="GO:0005737">
    <property type="term" value="C:cytoplasm"/>
    <property type="evidence" value="ECO:0007669"/>
    <property type="project" value="TreeGrafter"/>
</dbReference>
<dbReference type="AlphaFoldDB" id="A0A6J6HB05"/>
<keyword evidence="7" id="KW-0067">ATP-binding</keyword>
<dbReference type="GO" id="GO:0008841">
    <property type="term" value="F:dihydrofolate synthase activity"/>
    <property type="evidence" value="ECO:0007669"/>
    <property type="project" value="TreeGrafter"/>
</dbReference>
<dbReference type="InterPro" id="IPR001645">
    <property type="entry name" value="Folylpolyglutamate_synth"/>
</dbReference>
<dbReference type="Gene3D" id="3.90.190.20">
    <property type="entry name" value="Mur ligase, C-terminal domain"/>
    <property type="match status" value="1"/>
</dbReference>
<dbReference type="PROSITE" id="PS01012">
    <property type="entry name" value="FOLYLPOLYGLU_SYNT_2"/>
    <property type="match status" value="1"/>
</dbReference>
<keyword evidence="6" id="KW-0547">Nucleotide-binding</keyword>
<dbReference type="GO" id="GO:0046656">
    <property type="term" value="P:folic acid biosynthetic process"/>
    <property type="evidence" value="ECO:0007669"/>
    <property type="project" value="UniProtKB-KW"/>
</dbReference>
<dbReference type="InterPro" id="IPR036565">
    <property type="entry name" value="Mur-like_cat_sf"/>
</dbReference>
<evidence type="ECO:0000256" key="6">
    <source>
        <dbReference type="ARBA" id="ARBA00022741"/>
    </source>
</evidence>
<dbReference type="InterPro" id="IPR004101">
    <property type="entry name" value="Mur_ligase_C"/>
</dbReference>
<sequence>MSTADNLETVAAIEKELLKRWPENKIEPTLDRILALTDLLGSPQLSYPTIHIAGTNGKTTTSRMIDALMTELGYRTGRFTSPHLQSFLERISIKGVAITPAEFIKNYNDIALYLDLIDSKQPHQISYFEALTALAFVAFAEHPVDVGVIEAGLGGQWDATNVVQSQVSVMTPIGLDHMDYLGNTVEEIAQTKAGIFKPESNVVLAAQTPEVAKVLMKQVAKVAAIAFREGIEFSVASRAIAVGGQLISINGVHGLIEDIFLPLYGAHQANNAAVALAAVEAFAGVALDAELVRSAFSKVSSPGRCEVIHRDPTVIIDAAHNPHGAKAIATSINSEFDFETVIAVVAVLGDKDAAGILAQLAEVADYLILSENSSPRALGANELAKIAGQFFTPEQIEIIPELRGAITYATEKANLSNQVNDGVSAVLITGSVTTAGDAKSILQKMAGQI</sequence>
<dbReference type="Pfam" id="PF02875">
    <property type="entry name" value="Mur_ligase_C"/>
    <property type="match status" value="1"/>
</dbReference>
<dbReference type="NCBIfam" id="TIGR01499">
    <property type="entry name" value="folC"/>
    <property type="match status" value="1"/>
</dbReference>
<evidence type="ECO:0000259" key="10">
    <source>
        <dbReference type="Pfam" id="PF02875"/>
    </source>
</evidence>
<dbReference type="Pfam" id="PF08245">
    <property type="entry name" value="Mur_ligase_M"/>
    <property type="match status" value="1"/>
</dbReference>
<dbReference type="GO" id="GO:0004326">
    <property type="term" value="F:tetrahydrofolylpolyglutamate synthase activity"/>
    <property type="evidence" value="ECO:0007669"/>
    <property type="project" value="InterPro"/>
</dbReference>
<comment type="cofactor">
    <cofactor evidence="1">
        <name>Mg(2+)</name>
        <dbReference type="ChEBI" id="CHEBI:18420"/>
    </cofactor>
</comment>
<feature type="domain" description="Mur ligase central" evidence="11">
    <location>
        <begin position="52"/>
        <end position="279"/>
    </location>
</feature>
<keyword evidence="5" id="KW-0479">Metal-binding</keyword>
<comment type="subunit">
    <text evidence="3">Monomer.</text>
</comment>
<evidence type="ECO:0000256" key="1">
    <source>
        <dbReference type="ARBA" id="ARBA00001946"/>
    </source>
</evidence>
<feature type="domain" description="Mur ligase C-terminal" evidence="10">
    <location>
        <begin position="303"/>
        <end position="431"/>
    </location>
</feature>
<evidence type="ECO:0000256" key="7">
    <source>
        <dbReference type="ARBA" id="ARBA00022840"/>
    </source>
</evidence>
<dbReference type="PIRSF" id="PIRSF001563">
    <property type="entry name" value="Folylpolyglu_synth"/>
    <property type="match status" value="1"/>
</dbReference>
<dbReference type="EMBL" id="CAEZUT010000039">
    <property type="protein sequence ID" value="CAB4609673.1"/>
    <property type="molecule type" value="Genomic_DNA"/>
</dbReference>
<evidence type="ECO:0000256" key="3">
    <source>
        <dbReference type="ARBA" id="ARBA00011245"/>
    </source>
</evidence>
<evidence type="ECO:0000256" key="2">
    <source>
        <dbReference type="ARBA" id="ARBA00008276"/>
    </source>
</evidence>
<keyword evidence="8" id="KW-0460">Magnesium</keyword>
<dbReference type="PANTHER" id="PTHR11136:SF0">
    <property type="entry name" value="DIHYDROFOLATE SYNTHETASE-RELATED"/>
    <property type="match status" value="1"/>
</dbReference>
<dbReference type="Gene3D" id="3.40.1190.10">
    <property type="entry name" value="Mur-like, catalytic domain"/>
    <property type="match status" value="1"/>
</dbReference>
<accession>A0A6J6HB05</accession>
<dbReference type="PANTHER" id="PTHR11136">
    <property type="entry name" value="FOLYLPOLYGLUTAMATE SYNTHASE-RELATED"/>
    <property type="match status" value="1"/>
</dbReference>
<gene>
    <name evidence="12" type="ORF">UFOPK1854_00498</name>
    <name evidence="13" type="ORF">UFOPK2592_00425</name>
</gene>
<reference evidence="12" key="1">
    <citation type="submission" date="2020-05" db="EMBL/GenBank/DDBJ databases">
        <authorList>
            <person name="Chiriac C."/>
            <person name="Salcher M."/>
            <person name="Ghai R."/>
            <person name="Kavagutti S V."/>
        </authorList>
    </citation>
    <scope>NUCLEOTIDE SEQUENCE</scope>
</reference>
<evidence type="ECO:0000259" key="11">
    <source>
        <dbReference type="Pfam" id="PF08245"/>
    </source>
</evidence>
<comment type="similarity">
    <text evidence="2">Belongs to the folylpolyglutamate synthase family.</text>
</comment>
<dbReference type="InterPro" id="IPR018109">
    <property type="entry name" value="Folylpolyglutamate_synth_CS"/>
</dbReference>
<dbReference type="GO" id="GO:0046872">
    <property type="term" value="F:metal ion binding"/>
    <property type="evidence" value="ECO:0007669"/>
    <property type="project" value="UniProtKB-KW"/>
</dbReference>
<proteinExistence type="inferred from homology"/>
<organism evidence="12">
    <name type="scientific">freshwater metagenome</name>
    <dbReference type="NCBI Taxonomy" id="449393"/>
    <lineage>
        <taxon>unclassified sequences</taxon>
        <taxon>metagenomes</taxon>
        <taxon>ecological metagenomes</taxon>
    </lineage>
</organism>
<dbReference type="InterPro" id="IPR036615">
    <property type="entry name" value="Mur_ligase_C_dom_sf"/>
</dbReference>
<keyword evidence="4" id="KW-0436">Ligase</keyword>
<keyword evidence="9" id="KW-0289">Folate biosynthesis</keyword>
<name>A0A6J6HB05_9ZZZZ</name>
<dbReference type="FunFam" id="3.40.1190.10:FF:000004">
    <property type="entry name" value="Dihydrofolate synthase/folylpolyglutamate synthase"/>
    <property type="match status" value="1"/>
</dbReference>
<dbReference type="SUPFAM" id="SSF53623">
    <property type="entry name" value="MurD-like peptide ligases, catalytic domain"/>
    <property type="match status" value="1"/>
</dbReference>
<evidence type="ECO:0000256" key="9">
    <source>
        <dbReference type="ARBA" id="ARBA00022909"/>
    </source>
</evidence>
<evidence type="ECO:0000256" key="5">
    <source>
        <dbReference type="ARBA" id="ARBA00022723"/>
    </source>
</evidence>
<evidence type="ECO:0000256" key="8">
    <source>
        <dbReference type="ARBA" id="ARBA00022842"/>
    </source>
</evidence>
<dbReference type="InterPro" id="IPR013221">
    <property type="entry name" value="Mur_ligase_cen"/>
</dbReference>
<evidence type="ECO:0000313" key="12">
    <source>
        <dbReference type="EMBL" id="CAB4609673.1"/>
    </source>
</evidence>
<protein>
    <submittedName>
        <fullName evidence="12">Unannotated protein</fullName>
    </submittedName>
</protein>
<evidence type="ECO:0000313" key="13">
    <source>
        <dbReference type="EMBL" id="CAB4694914.1"/>
    </source>
</evidence>